<dbReference type="NCBIfam" id="NF038012">
    <property type="entry name" value="DMT_1"/>
    <property type="match status" value="1"/>
</dbReference>
<keyword evidence="4 5" id="KW-0472">Membrane</keyword>
<evidence type="ECO:0000313" key="7">
    <source>
        <dbReference type="Proteomes" id="UP001597453"/>
    </source>
</evidence>
<evidence type="ECO:0000256" key="3">
    <source>
        <dbReference type="ARBA" id="ARBA00022989"/>
    </source>
</evidence>
<dbReference type="InterPro" id="IPR008521">
    <property type="entry name" value="Mg_trans_NIPA"/>
</dbReference>
<name>A0ABW5RGP9_9MICO</name>
<evidence type="ECO:0000313" key="6">
    <source>
        <dbReference type="EMBL" id="MFD2673999.1"/>
    </source>
</evidence>
<feature type="transmembrane region" description="Helical" evidence="5">
    <location>
        <begin position="146"/>
        <end position="166"/>
    </location>
</feature>
<dbReference type="RefSeq" id="WP_066054840.1">
    <property type="nucleotide sequence ID" value="NZ_JBHUNF010000001.1"/>
</dbReference>
<keyword evidence="3 5" id="KW-1133">Transmembrane helix</keyword>
<dbReference type="PANTHER" id="PTHR40761:SF1">
    <property type="entry name" value="CONSERVED INTEGRAL MEMBRANE ALANINE VALINE AND LEUCINE RICH PROTEIN-RELATED"/>
    <property type="match status" value="1"/>
</dbReference>
<evidence type="ECO:0000256" key="5">
    <source>
        <dbReference type="SAM" id="Phobius"/>
    </source>
</evidence>
<feature type="transmembrane region" description="Helical" evidence="5">
    <location>
        <begin position="173"/>
        <end position="194"/>
    </location>
</feature>
<accession>A0ABW5RGP9</accession>
<proteinExistence type="predicted"/>
<dbReference type="EMBL" id="JBHUNF010000001">
    <property type="protein sequence ID" value="MFD2673999.1"/>
    <property type="molecule type" value="Genomic_DNA"/>
</dbReference>
<feature type="transmembrane region" description="Helical" evidence="5">
    <location>
        <begin position="206"/>
        <end position="225"/>
    </location>
</feature>
<keyword evidence="2 5" id="KW-0812">Transmembrane</keyword>
<gene>
    <name evidence="6" type="ORF">ACFSUQ_01590</name>
</gene>
<reference evidence="7" key="1">
    <citation type="journal article" date="2019" name="Int. J. Syst. Evol. Microbiol.">
        <title>The Global Catalogue of Microorganisms (GCM) 10K type strain sequencing project: providing services to taxonomists for standard genome sequencing and annotation.</title>
        <authorList>
            <consortium name="The Broad Institute Genomics Platform"/>
            <consortium name="The Broad Institute Genome Sequencing Center for Infectious Disease"/>
            <person name="Wu L."/>
            <person name="Ma J."/>
        </authorList>
    </citation>
    <scope>NUCLEOTIDE SEQUENCE [LARGE SCALE GENOMIC DNA]</scope>
    <source>
        <strain evidence="7">TISTR 1511</strain>
    </source>
</reference>
<dbReference type="Pfam" id="PF05653">
    <property type="entry name" value="Mg_trans_NIPA"/>
    <property type="match status" value="1"/>
</dbReference>
<dbReference type="PANTHER" id="PTHR40761">
    <property type="entry name" value="CONSERVED INTEGRAL MEMBRANE ALANINE VALINE AND LEUCINE RICH PROTEIN-RELATED"/>
    <property type="match status" value="1"/>
</dbReference>
<evidence type="ECO:0000256" key="1">
    <source>
        <dbReference type="ARBA" id="ARBA00004141"/>
    </source>
</evidence>
<organism evidence="6 7">
    <name type="scientific">Gulosibacter bifidus</name>
    <dbReference type="NCBI Taxonomy" id="272239"/>
    <lineage>
        <taxon>Bacteria</taxon>
        <taxon>Bacillati</taxon>
        <taxon>Actinomycetota</taxon>
        <taxon>Actinomycetes</taxon>
        <taxon>Micrococcales</taxon>
        <taxon>Microbacteriaceae</taxon>
        <taxon>Gulosibacter</taxon>
    </lineage>
</organism>
<comment type="caution">
    <text evidence="6">The sequence shown here is derived from an EMBL/GenBank/DDBJ whole genome shotgun (WGS) entry which is preliminary data.</text>
</comment>
<dbReference type="Proteomes" id="UP001597453">
    <property type="component" value="Unassembled WGS sequence"/>
</dbReference>
<feature type="transmembrane region" description="Helical" evidence="5">
    <location>
        <begin position="237"/>
        <end position="257"/>
    </location>
</feature>
<feature type="transmembrane region" description="Helical" evidence="5">
    <location>
        <begin position="85"/>
        <end position="103"/>
    </location>
</feature>
<feature type="transmembrane region" description="Helical" evidence="5">
    <location>
        <begin position="115"/>
        <end position="134"/>
    </location>
</feature>
<comment type="subcellular location">
    <subcellularLocation>
        <location evidence="1">Membrane</location>
        <topology evidence="1">Multi-pass membrane protein</topology>
    </subcellularLocation>
</comment>
<evidence type="ECO:0000256" key="2">
    <source>
        <dbReference type="ARBA" id="ARBA00022692"/>
    </source>
</evidence>
<feature type="transmembrane region" description="Helical" evidence="5">
    <location>
        <begin position="6"/>
        <end position="22"/>
    </location>
</feature>
<feature type="transmembrane region" description="Helical" evidence="5">
    <location>
        <begin position="263"/>
        <end position="285"/>
    </location>
</feature>
<evidence type="ECO:0000256" key="4">
    <source>
        <dbReference type="ARBA" id="ARBA00023136"/>
    </source>
</evidence>
<sequence length="306" mass="31875">MHYLGIPIALVGAVLMSLSAYLQHRGVSQANGDAQATGRDSESEGLGGAALLAMLRNPSWLIGTLLIGLAIGMQLFALMFSPLVVVQPLGVVSLVVTTLLTAWQTKMRMRAGKITAVLLCVLGVAAFVTVAAFAANQGPVGDRETINVLIVLAVTLVLAAIAFGLLRRTRWRGFMYIVIGGVLYGFVATLARIVLARFQSGEIGPILYACAIGMVLSLLAGGYMVQSAYASGSTDMVIAGLTVIDPLVAVAIGVVLLNETVGASPLTFALFVIFGAIAVAGVVVLQLHTSDEEVTAARRHAVNKSQ</sequence>
<protein>
    <submittedName>
        <fullName evidence="6">DMT family transporter</fullName>
    </submittedName>
</protein>
<keyword evidence="7" id="KW-1185">Reference proteome</keyword>
<feature type="transmembrane region" description="Helical" evidence="5">
    <location>
        <begin position="60"/>
        <end position="79"/>
    </location>
</feature>